<keyword evidence="4" id="KW-0800">Toxin</keyword>
<dbReference type="InterPro" id="IPR001870">
    <property type="entry name" value="B30.2/SPRY"/>
</dbReference>
<dbReference type="InterPro" id="IPR003877">
    <property type="entry name" value="SPRY_dom"/>
</dbReference>
<reference evidence="8" key="1">
    <citation type="journal article" date="2013" name="Toxicon">
        <title>Proteinaceous toxins from three species of scorpaeniform fish (lionfish Pterois lunulata, devil stinger Inimicus japonicus and waspfish Hypodytes rubripinnis): close similarity in properties and primary structures to stonefish toxins.</title>
        <authorList>
            <person name="Kiriake A."/>
            <person name="Suzuki Y."/>
            <person name="Nagashima Y."/>
            <person name="Shiomi K."/>
        </authorList>
    </citation>
    <scope>NUCLEOTIDE SEQUENCE</scope>
</reference>
<dbReference type="InterPro" id="IPR052090">
    <property type="entry name" value="Cytolytic_pore-forming_toxin"/>
</dbReference>
<dbReference type="GO" id="GO:0090729">
    <property type="term" value="F:toxin activity"/>
    <property type="evidence" value="ECO:0007669"/>
    <property type="project" value="UniProtKB-KW"/>
</dbReference>
<dbReference type="GO" id="GO:0031640">
    <property type="term" value="P:killing of cells of another organism"/>
    <property type="evidence" value="ECO:0007669"/>
    <property type="project" value="UniProtKB-KW"/>
</dbReference>
<evidence type="ECO:0000256" key="2">
    <source>
        <dbReference type="ARBA" id="ARBA00006480"/>
    </source>
</evidence>
<evidence type="ECO:0000259" key="7">
    <source>
        <dbReference type="PROSITE" id="PS50188"/>
    </source>
</evidence>
<dbReference type="SMART" id="SM00589">
    <property type="entry name" value="PRY"/>
    <property type="match status" value="1"/>
</dbReference>
<dbReference type="InterPro" id="IPR040581">
    <property type="entry name" value="Thioredoxin_11"/>
</dbReference>
<comment type="similarity">
    <text evidence="2">Belongs to the SNTX/VTX toxin family.</text>
</comment>
<comment type="subcellular location">
    <subcellularLocation>
        <location evidence="1">Secreted</location>
    </subcellularLocation>
</comment>
<evidence type="ECO:0000256" key="6">
    <source>
        <dbReference type="ARBA" id="ARBA00022852"/>
    </source>
</evidence>
<evidence type="ECO:0000256" key="3">
    <source>
        <dbReference type="ARBA" id="ARBA00022525"/>
    </source>
</evidence>
<dbReference type="Pfam" id="PF21109">
    <property type="entry name" value="Stonustoxin_helical"/>
    <property type="match status" value="1"/>
</dbReference>
<dbReference type="GO" id="GO:0005576">
    <property type="term" value="C:extracellular region"/>
    <property type="evidence" value="ECO:0007669"/>
    <property type="project" value="UniProtKB-SubCell"/>
</dbReference>
<name>L8AXZ5_INIJA</name>
<sequence length="700" mass="79325">MPSDILVVAALGRPFTLGMLYDARNDKLIPGFTLWDDEVLDESTVESSQPSSAFEIIASDSIDDKSFLMDIEASLEASFLGGLVEVGGSAKYLNNQKKFKNQSRVTLQYKATTSFKQLMTNLGTKHVEYSELFDNIQATHVVIGILYGANAFFVFDSNKVDSTNVQEIQGQMEAVIKKIPSVEMSGKASVQLTSDESDITNRFSCEFHGDFFLTSNPTTFEDAVKTYQQLPQMMGKDNAVPVTVWLVPMSNFYSEAPQLMADSSTPILRKVRDTLEAIVQVQMRCNDALDDPIVNLFTEVQKKLSDFQKICDDHMSKLQATIAKKLFAIRSGDEDESALLNLFEENLQSPFNPESLNQWIAFEEREINVLRSCMDILKKAKPKIVLNKNAIFKELYDAKVKHGLCYVFTNVTNTDYFLTVLNDFLDSPQSKPKKLRPSPKDYWYTYDEIPEMMREKAHLFCNLAKEMNNRCVHFFVTAIHNPKQEGAGIHYYRESIQIIDEFTKPYMPNVETIKDRRELQWYDCELTLDPETAHKGLTLSEGNKKAVSGNTKASTDTIENFSHFQQVMCIKGLSGRHYWELEWSGDVGAGVTYKGIGRNTSNSDSSLGNNEKSWVFEYSSKSGYQQIENGKKTRVTVSSTGFKQLGVYLDWPAGTLSFYMVKKPWVTHLHTFRTKIHEAVFPAFHIGDAQKKTNGQIKLL</sequence>
<gene>
    <name evidence="8" type="primary">IjTx-b</name>
</gene>
<keyword evidence="3" id="KW-0964">Secreted</keyword>
<evidence type="ECO:0000256" key="1">
    <source>
        <dbReference type="ARBA" id="ARBA00004613"/>
    </source>
</evidence>
<dbReference type="PRINTS" id="PR01407">
    <property type="entry name" value="BUTYPHLNCDUF"/>
</dbReference>
<dbReference type="PANTHER" id="PTHR31594">
    <property type="entry name" value="AIG1-TYPE G DOMAIN-CONTAINING PROTEIN"/>
    <property type="match status" value="1"/>
</dbReference>
<evidence type="ECO:0000256" key="4">
    <source>
        <dbReference type="ARBA" id="ARBA00022656"/>
    </source>
</evidence>
<dbReference type="EMBL" id="AB775456">
    <property type="protein sequence ID" value="BAM74458.1"/>
    <property type="molecule type" value="mRNA"/>
</dbReference>
<accession>L8AXZ5</accession>
<dbReference type="Pfam" id="PF24674">
    <property type="entry name" value="MACPF_SNTX"/>
    <property type="match status" value="1"/>
</dbReference>
<dbReference type="PANTHER" id="PTHR31594:SF16">
    <property type="entry name" value="SI:CH211-281L24.3"/>
    <property type="match status" value="1"/>
</dbReference>
<evidence type="ECO:0000256" key="5">
    <source>
        <dbReference type="ARBA" id="ARBA00022735"/>
    </source>
</evidence>
<dbReference type="InterPro" id="IPR048997">
    <property type="entry name" value="Stonustoxin-like_helical"/>
</dbReference>
<feature type="domain" description="B30.2/SPRY" evidence="7">
    <location>
        <begin position="506"/>
        <end position="700"/>
    </location>
</feature>
<dbReference type="InterPro" id="IPR006574">
    <property type="entry name" value="PRY"/>
</dbReference>
<dbReference type="Pfam" id="PF18078">
    <property type="entry name" value="Thioredoxin_11"/>
    <property type="match status" value="1"/>
</dbReference>
<dbReference type="InterPro" id="IPR056072">
    <property type="entry name" value="SNTX_MACPF/CDC-like_dom"/>
</dbReference>
<proteinExistence type="evidence at transcript level"/>
<dbReference type="PROSITE" id="PS50188">
    <property type="entry name" value="B302_SPRY"/>
    <property type="match status" value="1"/>
</dbReference>
<organism evidence="8">
    <name type="scientific">Inimicus japonicus</name>
    <name type="common">Devil stinger</name>
    <name type="synonym">Pelor japonicum</name>
    <dbReference type="NCBI Taxonomy" id="652442"/>
    <lineage>
        <taxon>Eukaryota</taxon>
        <taxon>Metazoa</taxon>
        <taxon>Chordata</taxon>
        <taxon>Craniata</taxon>
        <taxon>Vertebrata</taxon>
        <taxon>Euteleostomi</taxon>
        <taxon>Actinopterygii</taxon>
        <taxon>Neopterygii</taxon>
        <taxon>Teleostei</taxon>
        <taxon>Neoteleostei</taxon>
        <taxon>Acanthomorphata</taxon>
        <taxon>Eupercaria</taxon>
        <taxon>Perciformes</taxon>
        <taxon>Scorpaenoidei</taxon>
        <taxon>Synanceiidae</taxon>
        <taxon>Choridactylinae</taxon>
        <taxon>Inimicus</taxon>
    </lineage>
</organism>
<dbReference type="SMART" id="SM00449">
    <property type="entry name" value="SPRY"/>
    <property type="match status" value="1"/>
</dbReference>
<dbReference type="SUPFAM" id="SSF49899">
    <property type="entry name" value="Concanavalin A-like lectins/glucanases"/>
    <property type="match status" value="1"/>
</dbReference>
<evidence type="ECO:0000313" key="8">
    <source>
        <dbReference type="EMBL" id="BAM74458.1"/>
    </source>
</evidence>
<protein>
    <submittedName>
        <fullName evidence="8">Ijtoxin-b subunit</fullName>
    </submittedName>
</protein>
<dbReference type="Gene3D" id="2.60.120.920">
    <property type="match status" value="1"/>
</dbReference>
<keyword evidence="6" id="KW-0204">Cytolysis</keyword>
<dbReference type="InterPro" id="IPR013320">
    <property type="entry name" value="ConA-like_dom_sf"/>
</dbReference>
<dbReference type="SMR" id="L8AXZ5"/>
<dbReference type="InterPro" id="IPR043136">
    <property type="entry name" value="B30.2/SPRY_sf"/>
</dbReference>
<keyword evidence="5" id="KW-0354">Hemolysis</keyword>
<dbReference type="Pfam" id="PF00622">
    <property type="entry name" value="SPRY"/>
    <property type="match status" value="1"/>
</dbReference>
<dbReference type="InterPro" id="IPR003879">
    <property type="entry name" value="Butyrophylin_SPRY"/>
</dbReference>
<dbReference type="AlphaFoldDB" id="L8AXZ5"/>
<dbReference type="Pfam" id="PF13765">
    <property type="entry name" value="PRY"/>
    <property type="match status" value="1"/>
</dbReference>